<evidence type="ECO:0000256" key="1">
    <source>
        <dbReference type="SAM" id="MobiDB-lite"/>
    </source>
</evidence>
<dbReference type="Proteomes" id="UP000298327">
    <property type="component" value="Unassembled WGS sequence"/>
</dbReference>
<feature type="compositionally biased region" description="Polar residues" evidence="1">
    <location>
        <begin position="108"/>
        <end position="122"/>
    </location>
</feature>
<proteinExistence type="predicted"/>
<feature type="compositionally biased region" description="Basic and acidic residues" evidence="1">
    <location>
        <begin position="123"/>
        <end position="136"/>
    </location>
</feature>
<feature type="compositionally biased region" description="Basic residues" evidence="1">
    <location>
        <begin position="1"/>
        <end position="16"/>
    </location>
</feature>
<dbReference type="EMBL" id="SEOQ01001003">
    <property type="protein sequence ID" value="TFY54646.1"/>
    <property type="molecule type" value="Genomic_DNA"/>
</dbReference>
<gene>
    <name evidence="2" type="ORF">EVG20_g9624</name>
</gene>
<accession>A0A4Y9XWX2</accession>
<sequence>MRGFKFQRRTKAKRTRRKEDCGVPPLEQAWVAAQGSTDTGASESSVRGITSTEVQKYTRTYNSEPKIRASRDARSRERPFESGAPQNLVSRHVQMYSILYNGIPSPEDATQSQMCGNANANDRTSKRAHDDPDAEQHAANSIHHAADLAITGDASRILHDHDRGVRPYT</sequence>
<feature type="region of interest" description="Disordered" evidence="1">
    <location>
        <begin position="102"/>
        <end position="147"/>
    </location>
</feature>
<feature type="region of interest" description="Disordered" evidence="1">
    <location>
        <begin position="1"/>
        <end position="87"/>
    </location>
</feature>
<feature type="compositionally biased region" description="Polar residues" evidence="1">
    <location>
        <begin position="34"/>
        <end position="63"/>
    </location>
</feature>
<name>A0A4Y9XWX2_9AGAM</name>
<comment type="caution">
    <text evidence="2">The sequence shown here is derived from an EMBL/GenBank/DDBJ whole genome shotgun (WGS) entry which is preliminary data.</text>
</comment>
<protein>
    <submittedName>
        <fullName evidence="2">Uncharacterized protein</fullName>
    </submittedName>
</protein>
<organism evidence="2 3">
    <name type="scientific">Dentipellis fragilis</name>
    <dbReference type="NCBI Taxonomy" id="205917"/>
    <lineage>
        <taxon>Eukaryota</taxon>
        <taxon>Fungi</taxon>
        <taxon>Dikarya</taxon>
        <taxon>Basidiomycota</taxon>
        <taxon>Agaricomycotina</taxon>
        <taxon>Agaricomycetes</taxon>
        <taxon>Russulales</taxon>
        <taxon>Hericiaceae</taxon>
        <taxon>Dentipellis</taxon>
    </lineage>
</organism>
<evidence type="ECO:0000313" key="3">
    <source>
        <dbReference type="Proteomes" id="UP000298327"/>
    </source>
</evidence>
<evidence type="ECO:0000313" key="2">
    <source>
        <dbReference type="EMBL" id="TFY54646.1"/>
    </source>
</evidence>
<keyword evidence="3" id="KW-1185">Reference proteome</keyword>
<dbReference type="AlphaFoldDB" id="A0A4Y9XWX2"/>
<feature type="compositionally biased region" description="Basic and acidic residues" evidence="1">
    <location>
        <begin position="65"/>
        <end position="80"/>
    </location>
</feature>
<reference evidence="2 3" key="1">
    <citation type="submission" date="2019-02" db="EMBL/GenBank/DDBJ databases">
        <title>Genome sequencing of the rare red list fungi Dentipellis fragilis.</title>
        <authorList>
            <person name="Buettner E."/>
            <person name="Kellner H."/>
        </authorList>
    </citation>
    <scope>NUCLEOTIDE SEQUENCE [LARGE SCALE GENOMIC DNA]</scope>
    <source>
        <strain evidence="2 3">DSM 105465</strain>
    </source>
</reference>